<name>A0AAV2VKI3_9VIBR</name>
<dbReference type="Proteomes" id="UP000018211">
    <property type="component" value="Unassembled WGS sequence"/>
</dbReference>
<dbReference type="AlphaFoldDB" id="A0AAV2VKI3"/>
<dbReference type="EMBL" id="CAOF01000049">
    <property type="protein sequence ID" value="CCO45218.1"/>
    <property type="molecule type" value="Genomic_DNA"/>
</dbReference>
<accession>A0AAV2VKI3</accession>
<gene>
    <name evidence="1" type="ORF">VIBNISOn1_1420018</name>
</gene>
<evidence type="ECO:0000313" key="2">
    <source>
        <dbReference type="Proteomes" id="UP000018211"/>
    </source>
</evidence>
<protein>
    <submittedName>
        <fullName evidence="1">Uncharacterized protein</fullName>
    </submittedName>
</protein>
<reference evidence="1 2" key="1">
    <citation type="journal article" date="2013" name="ISME J.">
        <title>Comparative genomics of pathogenic lineages of Vibrio nigripulchritudo identifies virulence-associated traits.</title>
        <authorList>
            <person name="Goudenege D."/>
            <person name="Labreuche Y."/>
            <person name="Krin E."/>
            <person name="Ansquer D."/>
            <person name="Mangenot S."/>
            <person name="Calteau A."/>
            <person name="Medigue C."/>
            <person name="Mazel D."/>
            <person name="Polz M.F."/>
            <person name="Le Roux F."/>
        </authorList>
    </citation>
    <scope>NUCLEOTIDE SEQUENCE [LARGE SCALE GENOMIC DNA]</scope>
    <source>
        <strain evidence="1 2">SOn1</strain>
    </source>
</reference>
<evidence type="ECO:0000313" key="1">
    <source>
        <dbReference type="EMBL" id="CCO45218.1"/>
    </source>
</evidence>
<dbReference type="RefSeq" id="WP_022610794.1">
    <property type="nucleotide sequence ID" value="NZ_LK391965.1"/>
</dbReference>
<sequence>MNSIISQEDKIFLQQVESCGFPISEFNHKAHIRLGYIYLAGMSLESALDRMRTSLTNLLSHNGIAPEGKYHETLTKAWLMAILCFMKKSEGCVSFDHFIEANPELLNSDLLLPHYCKATLFSDQARAQFVEPDELPFPDSL</sequence>
<proteinExistence type="predicted"/>
<comment type="caution">
    <text evidence="1">The sequence shown here is derived from an EMBL/GenBank/DDBJ whole genome shotgun (WGS) entry which is preliminary data.</text>
</comment>
<organism evidence="1 2">
    <name type="scientific">Vibrio nigripulchritudo SOn1</name>
    <dbReference type="NCBI Taxonomy" id="1238450"/>
    <lineage>
        <taxon>Bacteria</taxon>
        <taxon>Pseudomonadati</taxon>
        <taxon>Pseudomonadota</taxon>
        <taxon>Gammaproteobacteria</taxon>
        <taxon>Vibrionales</taxon>
        <taxon>Vibrionaceae</taxon>
        <taxon>Vibrio</taxon>
    </lineage>
</organism>